<gene>
    <name evidence="5" type="ORF">FQV37_1902</name>
</gene>
<dbReference type="PROSITE" id="PS00041">
    <property type="entry name" value="HTH_ARAC_FAMILY_1"/>
    <property type="match status" value="1"/>
</dbReference>
<dbReference type="Gene3D" id="2.60.120.10">
    <property type="entry name" value="Jelly Rolls"/>
    <property type="match status" value="1"/>
</dbReference>
<dbReference type="GO" id="GO:0043565">
    <property type="term" value="F:sequence-specific DNA binding"/>
    <property type="evidence" value="ECO:0007669"/>
    <property type="project" value="InterPro"/>
</dbReference>
<name>A0A6N7BXA6_9GAMM</name>
<dbReference type="EMBL" id="VZIZ01000038">
    <property type="protein sequence ID" value="KAF0567672.1"/>
    <property type="molecule type" value="Genomic_DNA"/>
</dbReference>
<evidence type="ECO:0000256" key="2">
    <source>
        <dbReference type="ARBA" id="ARBA00023125"/>
    </source>
</evidence>
<protein>
    <submittedName>
        <fullName evidence="5">Transcriptional regulator, AraC family</fullName>
    </submittedName>
</protein>
<dbReference type="InterPro" id="IPR011051">
    <property type="entry name" value="RmlC_Cupin_sf"/>
</dbReference>
<dbReference type="PANTHER" id="PTHR46796:SF13">
    <property type="entry name" value="HTH-TYPE TRANSCRIPTIONAL ACTIVATOR RHAS"/>
    <property type="match status" value="1"/>
</dbReference>
<comment type="caution">
    <text evidence="5">The sequence shown here is derived from an EMBL/GenBank/DDBJ whole genome shotgun (WGS) entry which is preliminary data.</text>
</comment>
<keyword evidence="3" id="KW-0804">Transcription</keyword>
<dbReference type="RefSeq" id="WP_160023437.1">
    <property type="nucleotide sequence ID" value="NZ_VZIZ01000038.1"/>
</dbReference>
<evidence type="ECO:0000313" key="5">
    <source>
        <dbReference type="EMBL" id="KAF0567672.1"/>
    </source>
</evidence>
<sequence length="236" mass="26993">MINTLSIRSYTRQTRGHSHDFHQIVLPLRGAINIEVGSYTGKVIPSECVVVKANEKHYFSAEENAKFIVVDTDLLPENVLHSSQIVFSISAPLLAFLEFSESQLRYQINPEVERLMFDTFYKLLEQQNLFVQYDARIREVVAYIHHNFAKSLSIEVLADISCLSATQFKKNFKSQTNQTVTEYITRIRMQKAQALLLHTDSPIAIIAELVGYTDVSAFSRRFSKYFGIAPSKLKHV</sequence>
<evidence type="ECO:0000256" key="1">
    <source>
        <dbReference type="ARBA" id="ARBA00023015"/>
    </source>
</evidence>
<reference evidence="5 6" key="1">
    <citation type="submission" date="2019-09" db="EMBL/GenBank/DDBJ databases">
        <title>Draft genome sequence of Psychrobacter nivimaris LAMA 639, in search for biotechnological relevant genes.</title>
        <authorList>
            <person name="Lima A.O.S."/>
            <person name="Staloch B.E.K."/>
            <person name="Freitas R.C."/>
            <person name="Niero H."/>
            <person name="Silva M.A.C."/>
        </authorList>
    </citation>
    <scope>NUCLEOTIDE SEQUENCE [LARGE SCALE GENOMIC DNA]</scope>
    <source>
        <strain evidence="5 6">LAMA 639</strain>
    </source>
</reference>
<dbReference type="SUPFAM" id="SSF51182">
    <property type="entry name" value="RmlC-like cupins"/>
    <property type="match status" value="1"/>
</dbReference>
<evidence type="ECO:0000256" key="3">
    <source>
        <dbReference type="ARBA" id="ARBA00023163"/>
    </source>
</evidence>
<dbReference type="Gene3D" id="1.10.10.60">
    <property type="entry name" value="Homeodomain-like"/>
    <property type="match status" value="2"/>
</dbReference>
<dbReference type="AlphaFoldDB" id="A0A6N7BXA6"/>
<dbReference type="InterPro" id="IPR018062">
    <property type="entry name" value="HTH_AraC-typ_CS"/>
</dbReference>
<dbReference type="InterPro" id="IPR050204">
    <property type="entry name" value="AraC_XylS_family_regulators"/>
</dbReference>
<proteinExistence type="predicted"/>
<keyword evidence="6" id="KW-1185">Reference proteome</keyword>
<keyword evidence="1" id="KW-0805">Transcription regulation</keyword>
<dbReference type="SUPFAM" id="SSF46689">
    <property type="entry name" value="Homeodomain-like"/>
    <property type="match status" value="2"/>
</dbReference>
<evidence type="ECO:0000313" key="6">
    <source>
        <dbReference type="Proteomes" id="UP000471465"/>
    </source>
</evidence>
<accession>A0A6N7BXA6</accession>
<dbReference type="InterPro" id="IPR018060">
    <property type="entry name" value="HTH_AraC"/>
</dbReference>
<dbReference type="PROSITE" id="PS01124">
    <property type="entry name" value="HTH_ARAC_FAMILY_2"/>
    <property type="match status" value="1"/>
</dbReference>
<dbReference type="InterPro" id="IPR014710">
    <property type="entry name" value="RmlC-like_jellyroll"/>
</dbReference>
<dbReference type="GO" id="GO:0003700">
    <property type="term" value="F:DNA-binding transcription factor activity"/>
    <property type="evidence" value="ECO:0007669"/>
    <property type="project" value="InterPro"/>
</dbReference>
<organism evidence="5 6">
    <name type="scientific">Psychrobacter nivimaris</name>
    <dbReference type="NCBI Taxonomy" id="281738"/>
    <lineage>
        <taxon>Bacteria</taxon>
        <taxon>Pseudomonadati</taxon>
        <taxon>Pseudomonadota</taxon>
        <taxon>Gammaproteobacteria</taxon>
        <taxon>Moraxellales</taxon>
        <taxon>Moraxellaceae</taxon>
        <taxon>Psychrobacter</taxon>
    </lineage>
</organism>
<dbReference type="InterPro" id="IPR020449">
    <property type="entry name" value="Tscrpt_reg_AraC-type_HTH"/>
</dbReference>
<dbReference type="InterPro" id="IPR009057">
    <property type="entry name" value="Homeodomain-like_sf"/>
</dbReference>
<dbReference type="PANTHER" id="PTHR46796">
    <property type="entry name" value="HTH-TYPE TRANSCRIPTIONAL ACTIVATOR RHAS-RELATED"/>
    <property type="match status" value="1"/>
</dbReference>
<feature type="domain" description="HTH araC/xylS-type" evidence="4">
    <location>
        <begin position="138"/>
        <end position="236"/>
    </location>
</feature>
<dbReference type="SMART" id="SM00342">
    <property type="entry name" value="HTH_ARAC"/>
    <property type="match status" value="1"/>
</dbReference>
<dbReference type="Pfam" id="PF12833">
    <property type="entry name" value="HTH_18"/>
    <property type="match status" value="1"/>
</dbReference>
<keyword evidence="2" id="KW-0238">DNA-binding</keyword>
<evidence type="ECO:0000259" key="4">
    <source>
        <dbReference type="PROSITE" id="PS01124"/>
    </source>
</evidence>
<dbReference type="PRINTS" id="PR00032">
    <property type="entry name" value="HTHARAC"/>
</dbReference>
<dbReference type="Proteomes" id="UP000471465">
    <property type="component" value="Unassembled WGS sequence"/>
</dbReference>